<evidence type="ECO:0000256" key="1">
    <source>
        <dbReference type="SAM" id="Phobius"/>
    </source>
</evidence>
<feature type="transmembrane region" description="Helical" evidence="1">
    <location>
        <begin position="137"/>
        <end position="156"/>
    </location>
</feature>
<feature type="domain" description="Acyltransferase 3" evidence="2">
    <location>
        <begin position="70"/>
        <end position="383"/>
    </location>
</feature>
<dbReference type="AlphaFoldDB" id="A0AA40PAU1"/>
<accession>A0AA40PAU1</accession>
<evidence type="ECO:0000259" key="2">
    <source>
        <dbReference type="Pfam" id="PF01757"/>
    </source>
</evidence>
<feature type="transmembrane region" description="Helical" evidence="1">
    <location>
        <begin position="98"/>
        <end position="116"/>
    </location>
</feature>
<keyword evidence="1" id="KW-0812">Transmembrane</keyword>
<protein>
    <submittedName>
        <fullName evidence="4">Acyltransferase family protein</fullName>
    </submittedName>
</protein>
<reference evidence="4 5" key="1">
    <citation type="submission" date="2015-09" db="EMBL/GenBank/DDBJ databases">
        <title>Genome announcement of multiple Pseudomonas syringae strains.</title>
        <authorList>
            <person name="Thakur S."/>
            <person name="Wang P.W."/>
            <person name="Gong Y."/>
            <person name="Weir B.S."/>
            <person name="Guttman D.S."/>
        </authorList>
    </citation>
    <scope>NUCLEOTIDE SEQUENCE [LARGE SCALE GENOMIC DNA]</scope>
    <source>
        <strain evidence="4 5">ICMP9151</strain>
    </source>
</reference>
<dbReference type="EMBL" id="LJRO01000013">
    <property type="protein sequence ID" value="KPZ07952.1"/>
    <property type="molecule type" value="Genomic_DNA"/>
</dbReference>
<dbReference type="InterPro" id="IPR050879">
    <property type="entry name" value="Acyltransferase_3"/>
</dbReference>
<feature type="transmembrane region" description="Helical" evidence="1">
    <location>
        <begin position="309"/>
        <end position="326"/>
    </location>
</feature>
<name>A0AA40PAU1_9PSED</name>
<sequence>MLVPDQLDYRHVRGRGRKPVCWPGHRLCNHCQNTGTRPWQPVMNRQGDCSTVAPAPAAPPTSGVPTAFRKDINGLRAIAVVAVVLFHFHPAWLPGGFAGVDVFFVISGYLITGIIMRGLKNGTFRLVTFYASRARRIVPALAVLCFCLLLLGWFYLLPLDYSALGSHVASSLGFVSNFVYWREAGYFTASAHEKWLLHTWSLSVEWQFYLLYPITLLLLSRVVALHNLRWWVLGGCMTGFGLCIVASWQAPEAAFYLLPARAWELLSGGVACVFPFQLRALQQRALEALGLAMIVAGFFLLSVQDTWPGYLVALPVLGTFAVITAARNDSSLTGNPLSQWLGKLSYSLYLWHWPVVVWMSYAGWLGEMRTVLPGMLLALTLGLVSWRLIEQPVSKPARVGRWKFASLTALVFVAGALVSMNRGVITPLRAISVSDKALFIEEYVDRQHHLYEPYWLKCDAFSAMTQRGQTGIDEACTHQQGAGGVFLWGDSHAQALSLGLRKLLARNTPFYQVASASCLPDLLDHAGRASATSRACDYSNRTALQSIERLRPETVVIAQKDGHDKTDWRRIAIRLKGFGVRHVVLIGPLPQWNPSLPSVIVNRHWGLTEPYINDPALDRSIMATDQTARQLAASAGIRFVSLIDKLCIADACRVRPEDSNSLLQIDSGHLSAEGSLYVVRNYVLPQLMNP</sequence>
<feature type="transmembrane region" description="Helical" evidence="1">
    <location>
        <begin position="285"/>
        <end position="303"/>
    </location>
</feature>
<evidence type="ECO:0000259" key="3">
    <source>
        <dbReference type="Pfam" id="PF19040"/>
    </source>
</evidence>
<feature type="transmembrane region" description="Helical" evidence="1">
    <location>
        <begin position="401"/>
        <end position="420"/>
    </location>
</feature>
<feature type="transmembrane region" description="Helical" evidence="1">
    <location>
        <begin position="206"/>
        <end position="223"/>
    </location>
</feature>
<gene>
    <name evidence="4" type="ORF">ALO43_04957</name>
</gene>
<dbReference type="GO" id="GO:0009103">
    <property type="term" value="P:lipopolysaccharide biosynthetic process"/>
    <property type="evidence" value="ECO:0007669"/>
    <property type="project" value="TreeGrafter"/>
</dbReference>
<proteinExistence type="predicted"/>
<feature type="transmembrane region" description="Helical" evidence="1">
    <location>
        <begin position="370"/>
        <end position="389"/>
    </location>
</feature>
<dbReference type="GO" id="GO:0016747">
    <property type="term" value="F:acyltransferase activity, transferring groups other than amino-acyl groups"/>
    <property type="evidence" value="ECO:0007669"/>
    <property type="project" value="InterPro"/>
</dbReference>
<keyword evidence="4" id="KW-0808">Transferase</keyword>
<dbReference type="GO" id="GO:0016020">
    <property type="term" value="C:membrane"/>
    <property type="evidence" value="ECO:0007669"/>
    <property type="project" value="TreeGrafter"/>
</dbReference>
<feature type="domain" description="SGNH" evidence="3">
    <location>
        <begin position="472"/>
        <end position="680"/>
    </location>
</feature>
<feature type="transmembrane region" description="Helical" evidence="1">
    <location>
        <begin position="230"/>
        <end position="248"/>
    </location>
</feature>
<organism evidence="4 5">
    <name type="scientific">Pseudomonas tremae</name>
    <dbReference type="NCBI Taxonomy" id="200454"/>
    <lineage>
        <taxon>Bacteria</taxon>
        <taxon>Pseudomonadati</taxon>
        <taxon>Pseudomonadota</taxon>
        <taxon>Gammaproteobacteria</taxon>
        <taxon>Pseudomonadales</taxon>
        <taxon>Pseudomonadaceae</taxon>
        <taxon>Pseudomonas</taxon>
    </lineage>
</organism>
<dbReference type="Pfam" id="PF19040">
    <property type="entry name" value="SGNH"/>
    <property type="match status" value="1"/>
</dbReference>
<keyword evidence="4" id="KW-0012">Acyltransferase</keyword>
<evidence type="ECO:0000313" key="4">
    <source>
        <dbReference type="EMBL" id="KPZ07952.1"/>
    </source>
</evidence>
<feature type="transmembrane region" description="Helical" evidence="1">
    <location>
        <begin position="346"/>
        <end position="364"/>
    </location>
</feature>
<dbReference type="Pfam" id="PF01757">
    <property type="entry name" value="Acyl_transf_3"/>
    <property type="match status" value="1"/>
</dbReference>
<dbReference type="InterPro" id="IPR043968">
    <property type="entry name" value="SGNH"/>
</dbReference>
<comment type="caution">
    <text evidence="4">The sequence shown here is derived from an EMBL/GenBank/DDBJ whole genome shotgun (WGS) entry which is preliminary data.</text>
</comment>
<feature type="transmembrane region" description="Helical" evidence="1">
    <location>
        <begin position="74"/>
        <end position="92"/>
    </location>
</feature>
<dbReference type="PANTHER" id="PTHR23028:SF53">
    <property type="entry name" value="ACYL_TRANSF_3 DOMAIN-CONTAINING PROTEIN"/>
    <property type="match status" value="1"/>
</dbReference>
<evidence type="ECO:0000313" key="5">
    <source>
        <dbReference type="Proteomes" id="UP000050523"/>
    </source>
</evidence>
<keyword evidence="1" id="KW-1133">Transmembrane helix</keyword>
<dbReference type="PANTHER" id="PTHR23028">
    <property type="entry name" value="ACETYLTRANSFERASE"/>
    <property type="match status" value="1"/>
</dbReference>
<dbReference type="InterPro" id="IPR002656">
    <property type="entry name" value="Acyl_transf_3_dom"/>
</dbReference>
<keyword evidence="1" id="KW-0472">Membrane</keyword>
<dbReference type="Proteomes" id="UP000050523">
    <property type="component" value="Unassembled WGS sequence"/>
</dbReference>